<keyword evidence="1" id="KW-0472">Membrane</keyword>
<evidence type="ECO:0000256" key="1">
    <source>
        <dbReference type="SAM" id="Phobius"/>
    </source>
</evidence>
<name>A0A495J5I4_9SPHI</name>
<dbReference type="Pfam" id="PF09822">
    <property type="entry name" value="ABC_transp_aux"/>
    <property type="match status" value="1"/>
</dbReference>
<feature type="transmembrane region" description="Helical" evidence="1">
    <location>
        <begin position="764"/>
        <end position="782"/>
    </location>
</feature>
<proteinExistence type="predicted"/>
<dbReference type="Pfam" id="PF12679">
    <property type="entry name" value="ABC2_membrane_2"/>
    <property type="match status" value="1"/>
</dbReference>
<dbReference type="PANTHER" id="PTHR37305:SF1">
    <property type="entry name" value="MEMBRANE PROTEIN"/>
    <property type="match status" value="1"/>
</dbReference>
<accession>A0A495J5I4</accession>
<dbReference type="OrthoDB" id="609779at2"/>
<dbReference type="GO" id="GO:0005886">
    <property type="term" value="C:plasma membrane"/>
    <property type="evidence" value="ECO:0007669"/>
    <property type="project" value="UniProtKB-SubCell"/>
</dbReference>
<feature type="transmembrane region" description="Helical" evidence="1">
    <location>
        <begin position="31"/>
        <end position="52"/>
    </location>
</feature>
<dbReference type="PANTHER" id="PTHR37305">
    <property type="entry name" value="INTEGRAL MEMBRANE PROTEIN-RELATED"/>
    <property type="match status" value="1"/>
</dbReference>
<dbReference type="EMBL" id="RBKU01000001">
    <property type="protein sequence ID" value="RKR83981.1"/>
    <property type="molecule type" value="Genomic_DNA"/>
</dbReference>
<keyword evidence="1" id="KW-1133">Transmembrane helix</keyword>
<dbReference type="GO" id="GO:0140359">
    <property type="term" value="F:ABC-type transporter activity"/>
    <property type="evidence" value="ECO:0007669"/>
    <property type="project" value="InterPro"/>
</dbReference>
<comment type="caution">
    <text evidence="3">The sequence shown here is derived from an EMBL/GenBank/DDBJ whole genome shotgun (WGS) entry which is preliminary data.</text>
</comment>
<protein>
    <submittedName>
        <fullName evidence="3">ABC-2 type transport system permease protein</fullName>
    </submittedName>
</protein>
<feature type="transmembrane region" description="Helical" evidence="1">
    <location>
        <begin position="249"/>
        <end position="268"/>
    </location>
</feature>
<evidence type="ECO:0000259" key="2">
    <source>
        <dbReference type="Pfam" id="PF09822"/>
    </source>
</evidence>
<keyword evidence="1" id="KW-0812">Transmembrane</keyword>
<dbReference type="InterPro" id="IPR019196">
    <property type="entry name" value="ABC_transp_unknown"/>
</dbReference>
<gene>
    <name evidence="3" type="ORF">BDD43_4197</name>
</gene>
<evidence type="ECO:0000313" key="3">
    <source>
        <dbReference type="EMBL" id="RKR83981.1"/>
    </source>
</evidence>
<dbReference type="Proteomes" id="UP000268007">
    <property type="component" value="Unassembled WGS sequence"/>
</dbReference>
<dbReference type="AlphaFoldDB" id="A0A495J5I4"/>
<feature type="transmembrane region" description="Helical" evidence="1">
    <location>
        <begin position="280"/>
        <end position="297"/>
    </location>
</feature>
<evidence type="ECO:0000313" key="4">
    <source>
        <dbReference type="Proteomes" id="UP000268007"/>
    </source>
</evidence>
<dbReference type="RefSeq" id="WP_121199417.1">
    <property type="nucleotide sequence ID" value="NZ_RBKU01000001.1"/>
</dbReference>
<feature type="transmembrane region" description="Helical" evidence="1">
    <location>
        <begin position="164"/>
        <end position="188"/>
    </location>
</feature>
<organism evidence="3 4">
    <name type="scientific">Mucilaginibacter gracilis</name>
    <dbReference type="NCBI Taxonomy" id="423350"/>
    <lineage>
        <taxon>Bacteria</taxon>
        <taxon>Pseudomonadati</taxon>
        <taxon>Bacteroidota</taxon>
        <taxon>Sphingobacteriia</taxon>
        <taxon>Sphingobacteriales</taxon>
        <taxon>Sphingobacteriaceae</taxon>
        <taxon>Mucilaginibacter</taxon>
    </lineage>
</organism>
<reference evidence="3 4" key="1">
    <citation type="submission" date="2018-10" db="EMBL/GenBank/DDBJ databases">
        <title>Genomic Encyclopedia of Archaeal and Bacterial Type Strains, Phase II (KMG-II): from individual species to whole genera.</title>
        <authorList>
            <person name="Goeker M."/>
        </authorList>
    </citation>
    <scope>NUCLEOTIDE SEQUENCE [LARGE SCALE GENOMIC DNA]</scope>
    <source>
        <strain evidence="3 4">DSM 18602</strain>
    </source>
</reference>
<sequence length="787" mass="88815">MKKVSNNLLPNSHWEEKQIVWRIALTELQSLFYSPIAWVILIAFTLQLALTYTGQLGGLIQGQIDTGVGQSELTSRILGQGVFGLVSVYGGVLDNLFLYIPLITMGLLSNELQSGSIKLLYSSPVKNYQIILGKFLSMMIYGLVLLFIIFVFVIWTGFVVKDFGWAHALTAMVGAYLLICTFSAIGLFMSSVTSYQEIAAISTLAALTFFTLVNKVGQDIDFIRDVTYWFSIAGRAESFVRGMLCSEDVIYFVVIILLFLSLSIIKLNAVRQQNSWKASLWKYIAVIVLSSGVGYLSSRPQLMSYYDATQTKTNTITLNSQEILKNLKGGLTITTFVNILDDISVAGMPQNRKGDMENFRQFIRFKPDIRMKYVYYYADGGNLELKKKYPGLNARKILEKVCLVEDLDPNDYSTAEEVERKYHVDLKSEYYRMVRLVERDSGERTYLRMFDMPDPQPRETEISAAFKRLTMKSPVVGFLQGHGERKFNQQGDLSYRRISTDKVYRYSLINNGFDFQLVYLDKEIPKDVDLLVIAEMRTSLSSDEQKRLNTFIARGGNLFILGDIRRQKVMNPVIEQFGVQFRPGQLVQLSENGIPPNFIVSFPTDEAIALSYPYKPFGSKRGIGMSGSLGIKFIADSGYKTIPFYLTDNKTVWNELKPVNYEDETPVIDSVAGERTGLYATVVGLTRMVKGTQQRILISGDADCISNGGINFYPKGLPIFNDRLANGSFFWLSGNKMPVDTRRPKTTDNDIHLGTTGFNITKIFLVWVLPGLMLVAGIVIFLKRRGR</sequence>
<keyword evidence="4" id="KW-1185">Reference proteome</keyword>
<feature type="domain" description="ABC-type uncharacterised transport system" evidence="2">
    <location>
        <begin position="474"/>
        <end position="594"/>
    </location>
</feature>
<feature type="transmembrane region" description="Helical" evidence="1">
    <location>
        <begin position="135"/>
        <end position="158"/>
    </location>
</feature>